<gene>
    <name evidence="1" type="ORF">HDG41_002458</name>
</gene>
<protein>
    <submittedName>
        <fullName evidence="1">Uncharacterized protein</fullName>
    </submittedName>
</protein>
<dbReference type="Proteomes" id="UP000592820">
    <property type="component" value="Unassembled WGS sequence"/>
</dbReference>
<reference evidence="1 2" key="1">
    <citation type="submission" date="2020-08" db="EMBL/GenBank/DDBJ databases">
        <title>Genomic Encyclopedia of Type Strains, Phase IV (KMG-V): Genome sequencing to study the core and pangenomes of soil and plant-associated prokaryotes.</title>
        <authorList>
            <person name="Whitman W."/>
        </authorList>
    </citation>
    <scope>NUCLEOTIDE SEQUENCE [LARGE SCALE GENOMIC DNA]</scope>
    <source>
        <strain evidence="1 2">JPY162</strain>
    </source>
</reference>
<accession>A0A7W8P0Q0</accession>
<dbReference type="RefSeq" id="WP_260332150.1">
    <property type="nucleotide sequence ID" value="NZ_JACHDE010000003.1"/>
</dbReference>
<evidence type="ECO:0000313" key="1">
    <source>
        <dbReference type="EMBL" id="MBB5400409.1"/>
    </source>
</evidence>
<comment type="caution">
    <text evidence="1">The sequence shown here is derived from an EMBL/GenBank/DDBJ whole genome shotgun (WGS) entry which is preliminary data.</text>
</comment>
<sequence>MLLEAASRMDEGVHVGPHVSRQKIADELNELCLALFDGWCERRCVIPLAYLLHVWPIVDATQRSFKRLRDNLCDLECWHLSDLSDEDSGRIRYLLSVLSQQTGSVVSTSTN</sequence>
<organism evidence="1 2">
    <name type="scientific">Paraburkholderia youngii</name>
    <dbReference type="NCBI Taxonomy" id="2782701"/>
    <lineage>
        <taxon>Bacteria</taxon>
        <taxon>Pseudomonadati</taxon>
        <taxon>Pseudomonadota</taxon>
        <taxon>Betaproteobacteria</taxon>
        <taxon>Burkholderiales</taxon>
        <taxon>Burkholderiaceae</taxon>
        <taxon>Paraburkholderia</taxon>
    </lineage>
</organism>
<dbReference type="EMBL" id="JACHDE010000003">
    <property type="protein sequence ID" value="MBB5400409.1"/>
    <property type="molecule type" value="Genomic_DNA"/>
</dbReference>
<evidence type="ECO:0000313" key="2">
    <source>
        <dbReference type="Proteomes" id="UP000592820"/>
    </source>
</evidence>
<dbReference type="AlphaFoldDB" id="A0A7W8P0Q0"/>
<proteinExistence type="predicted"/>
<name>A0A7W8P0Q0_9BURK</name>